<name>A0A367WQR5_9PROT</name>
<dbReference type="Pfam" id="PF00126">
    <property type="entry name" value="HTH_1"/>
    <property type="match status" value="1"/>
</dbReference>
<accession>A0A367WQR5</accession>
<dbReference type="PANTHER" id="PTHR30537">
    <property type="entry name" value="HTH-TYPE TRANSCRIPTIONAL REGULATOR"/>
    <property type="match status" value="1"/>
</dbReference>
<dbReference type="Proteomes" id="UP000252255">
    <property type="component" value="Unassembled WGS sequence"/>
</dbReference>
<dbReference type="SUPFAM" id="SSF53850">
    <property type="entry name" value="Periplasmic binding protein-like II"/>
    <property type="match status" value="1"/>
</dbReference>
<evidence type="ECO:0000256" key="3">
    <source>
        <dbReference type="ARBA" id="ARBA00023125"/>
    </source>
</evidence>
<dbReference type="InterPro" id="IPR000847">
    <property type="entry name" value="LysR_HTH_N"/>
</dbReference>
<dbReference type="InterPro" id="IPR036390">
    <property type="entry name" value="WH_DNA-bd_sf"/>
</dbReference>
<dbReference type="FunFam" id="1.10.10.10:FF:000001">
    <property type="entry name" value="LysR family transcriptional regulator"/>
    <property type="match status" value="1"/>
</dbReference>
<organism evidence="6 7">
    <name type="scientific">Thalassospira profundimaris</name>
    <dbReference type="NCBI Taxonomy" id="502049"/>
    <lineage>
        <taxon>Bacteria</taxon>
        <taxon>Pseudomonadati</taxon>
        <taxon>Pseudomonadota</taxon>
        <taxon>Alphaproteobacteria</taxon>
        <taxon>Rhodospirillales</taxon>
        <taxon>Thalassospiraceae</taxon>
        <taxon>Thalassospira</taxon>
    </lineage>
</organism>
<keyword evidence="2" id="KW-0805">Transcription regulation</keyword>
<protein>
    <submittedName>
        <fullName evidence="6">LysR family transcriptional regulator</fullName>
    </submittedName>
</protein>
<dbReference type="Pfam" id="PF03466">
    <property type="entry name" value="LysR_substrate"/>
    <property type="match status" value="1"/>
</dbReference>
<dbReference type="GO" id="GO:0003700">
    <property type="term" value="F:DNA-binding transcription factor activity"/>
    <property type="evidence" value="ECO:0007669"/>
    <property type="project" value="InterPro"/>
</dbReference>
<evidence type="ECO:0000259" key="5">
    <source>
        <dbReference type="PROSITE" id="PS50931"/>
    </source>
</evidence>
<evidence type="ECO:0000256" key="1">
    <source>
        <dbReference type="ARBA" id="ARBA00009437"/>
    </source>
</evidence>
<dbReference type="AlphaFoldDB" id="A0A367WQR5"/>
<dbReference type="RefSeq" id="WP_114099249.1">
    <property type="nucleotide sequence ID" value="NZ_JPWI01000012.1"/>
</dbReference>
<dbReference type="SUPFAM" id="SSF46785">
    <property type="entry name" value="Winged helix' DNA-binding domain"/>
    <property type="match status" value="1"/>
</dbReference>
<evidence type="ECO:0000256" key="4">
    <source>
        <dbReference type="ARBA" id="ARBA00023163"/>
    </source>
</evidence>
<gene>
    <name evidence="6" type="ORF">TH30_17220</name>
</gene>
<evidence type="ECO:0000256" key="2">
    <source>
        <dbReference type="ARBA" id="ARBA00023015"/>
    </source>
</evidence>
<evidence type="ECO:0000313" key="7">
    <source>
        <dbReference type="Proteomes" id="UP000252255"/>
    </source>
</evidence>
<dbReference type="InterPro" id="IPR036388">
    <property type="entry name" value="WH-like_DNA-bd_sf"/>
</dbReference>
<sequence>MSSVDRMELMQTFVRIVDGGSLSAAAILLKTTQPTISRRLRTLEDMLGVELILRNTHAIKLTDDGERCYAHARKLMEGWDQLEEELAGARGAPVGRLAVKVPHAFGQDQLVRPLVEYLKNYDQVSVDWVLSDRPPDFISENIDCAIHVGPVSDPSHVAVLLAEIPRIVVAAPELLENRSIDRVEALEGVPWVSLTTFYGSEIVLQNTRNRKTVRFPIAPRFSTDSLFATRHAVLNGLGVGIVSRWIVVDDLREGRLVNLFPDWQASALPVYLVYPYASYYPARMRKFFDILRDFMPKLAEVEVPSRQRQINK</sequence>
<dbReference type="InterPro" id="IPR005119">
    <property type="entry name" value="LysR_subst-bd"/>
</dbReference>
<dbReference type="InterPro" id="IPR058163">
    <property type="entry name" value="LysR-type_TF_proteobact-type"/>
</dbReference>
<keyword evidence="3" id="KW-0238">DNA-binding</keyword>
<dbReference type="PRINTS" id="PR00039">
    <property type="entry name" value="HTHLYSR"/>
</dbReference>
<proteinExistence type="inferred from homology"/>
<evidence type="ECO:0000313" key="6">
    <source>
        <dbReference type="EMBL" id="RCK43728.1"/>
    </source>
</evidence>
<reference evidence="6 7" key="1">
    <citation type="submission" date="2014-07" db="EMBL/GenBank/DDBJ databases">
        <title>Draft genome sequence of Thalassospira profundimaris PR54-5.</title>
        <authorList>
            <person name="Lai Q."/>
            <person name="Shao Z."/>
        </authorList>
    </citation>
    <scope>NUCLEOTIDE SEQUENCE [LARGE SCALE GENOMIC DNA]</scope>
    <source>
        <strain evidence="6 7">PR54-5</strain>
    </source>
</reference>
<dbReference type="PANTHER" id="PTHR30537:SF30">
    <property type="entry name" value="TRANSCRIPTIONAL REGULATOR-RELATED"/>
    <property type="match status" value="1"/>
</dbReference>
<comment type="similarity">
    <text evidence="1">Belongs to the LysR transcriptional regulatory family.</text>
</comment>
<keyword evidence="4" id="KW-0804">Transcription</keyword>
<dbReference type="CDD" id="cd08422">
    <property type="entry name" value="PBP2_CrgA_like"/>
    <property type="match status" value="1"/>
</dbReference>
<dbReference type="PROSITE" id="PS50931">
    <property type="entry name" value="HTH_LYSR"/>
    <property type="match status" value="1"/>
</dbReference>
<comment type="caution">
    <text evidence="6">The sequence shown here is derived from an EMBL/GenBank/DDBJ whole genome shotgun (WGS) entry which is preliminary data.</text>
</comment>
<dbReference type="OrthoDB" id="9812435at2"/>
<dbReference type="Gene3D" id="3.40.190.290">
    <property type="match status" value="1"/>
</dbReference>
<dbReference type="EMBL" id="JPWI01000012">
    <property type="protein sequence ID" value="RCK43728.1"/>
    <property type="molecule type" value="Genomic_DNA"/>
</dbReference>
<feature type="domain" description="HTH lysR-type" evidence="5">
    <location>
        <begin position="7"/>
        <end position="62"/>
    </location>
</feature>
<dbReference type="GO" id="GO:0006351">
    <property type="term" value="P:DNA-templated transcription"/>
    <property type="evidence" value="ECO:0007669"/>
    <property type="project" value="TreeGrafter"/>
</dbReference>
<dbReference type="GO" id="GO:0043565">
    <property type="term" value="F:sequence-specific DNA binding"/>
    <property type="evidence" value="ECO:0007669"/>
    <property type="project" value="TreeGrafter"/>
</dbReference>
<dbReference type="Gene3D" id="1.10.10.10">
    <property type="entry name" value="Winged helix-like DNA-binding domain superfamily/Winged helix DNA-binding domain"/>
    <property type="match status" value="1"/>
</dbReference>